<dbReference type="KEGG" id="pdio:PDMSB3_1472.1"/>
<evidence type="ECO:0000313" key="2">
    <source>
        <dbReference type="Proteomes" id="UP000325811"/>
    </source>
</evidence>
<organism evidence="1 2">
    <name type="scientific">Paraburkholderia dioscoreae</name>
    <dbReference type="NCBI Taxonomy" id="2604047"/>
    <lineage>
        <taxon>Bacteria</taxon>
        <taxon>Pseudomonadati</taxon>
        <taxon>Pseudomonadota</taxon>
        <taxon>Betaproteobacteria</taxon>
        <taxon>Burkholderiales</taxon>
        <taxon>Burkholderiaceae</taxon>
        <taxon>Paraburkholderia</taxon>
    </lineage>
</organism>
<dbReference type="AlphaFoldDB" id="A0A5Q4ZLQ5"/>
<reference evidence="1 2" key="1">
    <citation type="submission" date="2019-08" db="EMBL/GenBank/DDBJ databases">
        <authorList>
            <person name="Herpell B J."/>
        </authorList>
    </citation>
    <scope>NUCLEOTIDE SEQUENCE [LARGE SCALE GENOMIC DNA]</scope>
    <source>
        <strain evidence="2">Msb3</strain>
    </source>
</reference>
<sequence>MDHAPMTGILCRRLSQRPNKPAPMETAQIQVDSRLCERCPACAACTTINTGPLYVATSAMPPAMAADAEKSARILENIVCISDGPGELGRLGRKISVFETLRALLDVCYSHGQRKGLGLVYLCGRKLPMRERGERIEASG</sequence>
<gene>
    <name evidence="1" type="ORF">PDMSB3_1472</name>
</gene>
<dbReference type="Proteomes" id="UP000325811">
    <property type="component" value="Chromosome II"/>
</dbReference>
<evidence type="ECO:0000313" key="1">
    <source>
        <dbReference type="EMBL" id="VVD32756.1"/>
    </source>
</evidence>
<dbReference type="EMBL" id="LR699554">
    <property type="protein sequence ID" value="VVD32756.1"/>
    <property type="molecule type" value="Genomic_DNA"/>
</dbReference>
<accession>A0A5Q4ZLQ5</accession>
<proteinExistence type="predicted"/>
<protein>
    <submittedName>
        <fullName evidence="1">Uncharacterized protein</fullName>
    </submittedName>
</protein>
<keyword evidence="2" id="KW-1185">Reference proteome</keyword>
<name>A0A5Q4ZLQ5_9BURK</name>